<reference evidence="2 3" key="1">
    <citation type="journal article" date="2018" name="MBio">
        <title>Comparative Genomics Reveals the Core Gene Toolbox for the Fungus-Insect Symbiosis.</title>
        <authorList>
            <person name="Wang Y."/>
            <person name="Stata M."/>
            <person name="Wang W."/>
            <person name="Stajich J.E."/>
            <person name="White M.M."/>
            <person name="Moncalvo J.M."/>
        </authorList>
    </citation>
    <scope>NUCLEOTIDE SEQUENCE [LARGE SCALE GENOMIC DNA]</scope>
    <source>
        <strain evidence="2 3">SWE-8-4</strain>
    </source>
</reference>
<comment type="caution">
    <text evidence="2">The sequence shown here is derived from an EMBL/GenBank/DDBJ whole genome shotgun (WGS) entry which is preliminary data.</text>
</comment>
<evidence type="ECO:0000256" key="1">
    <source>
        <dbReference type="SAM" id="MobiDB-lite"/>
    </source>
</evidence>
<accession>A0A2T9Z0S5</accession>
<gene>
    <name evidence="2" type="ORF">BB561_000047</name>
</gene>
<sequence length="1090" mass="121252">MLTNSCLNNNESEQESLPANNLKSDQETNKSTIEIKNKVLQLFAEIIQKQNTSQANILSTQDLYSNGYICSEPDYLTNAATHASIIKAENNSILPNSNSLSSISASVISSTSNDSKPTPVSESMLLDLGNRNSASPAIVSNNLALEITREIPNSPKSNIQNTSKNDFKTKNLERFDEIVKKLKQVSQNNDPSHKLIKSNSLLNDSVIKKHKSQLSLKNKFSRLPRRNLKPLDFSSIRNGFMSDKNDASIADNLMSSPNTFLPSSNAGFESTSLYKSNGSLDCSALNSIHPSTSNSNLSTSFKNVDHKHKPFANIMKRAYDRMVTTKKENKNQLQNYIHEKKRIVESLGFNLNADYQNSGVIIGAPAQNSLPQQSMIDIQNDIEKAVCLTNGQISSCNIYGLWDHNNNSFSYINNQNKNLEPNTSEDNSNQTTLVDSKIYNRSPNQIETCTYCQKTFKSLSKKISHEQRCSLKLEAMLYSQPEVNETNDSKFSPSSQHLTSLLESVPDYSDSENESIETNTKIIKKRKTSVTKKGDLSLNINNPSKNIIPTKSHNIQTTASSTNLLNPNKQSTKLKSSKRKQKIVDPEDTMSLSEGSELSRFHCRGTNDLLFDIQGSSNKINDALSNNATGTKNTQVTDFIGLPFPQIQNLNNDNHISTKNSNSFTINKKLNTELNMLPSDPLLNWTPDSFNFNAGNTKNSSQALLNTRSLNNLNDLNDKQQNYNLDFLSIINSMNPETSQNAEILSNLLTRASNCNEFISSNVPITDSPNLRNNSRLDNNNLGTNVSSSKKVNPNKNKSENNSNLQYNNQKNHANSIKTTSPFVSDGDILSKNYGSSSTITLPQDTEDYQNIDNELNVSESFKPNNLPENLANSDLVNSFMSANSGLHNSINQNHFSNTLTGFENSSNFEKLNLDLSLLQNNSTLLSNTPFMMDLNFEPIQSSSMSASLTAPLSAFPDMGDEKLYKSVKDNGLTPARTKISQNLNIGNINKKNLLSNNLENKEMNPNLINVNHFTDLQNQTDIGGNFGVSSNHNDPQLFNLELLNGSLETQIDMNNFNSLFLSPSQSNLIDWNNVDENIDREFEGMINFD</sequence>
<dbReference type="Proteomes" id="UP000245383">
    <property type="component" value="Unassembled WGS sequence"/>
</dbReference>
<evidence type="ECO:0000313" key="3">
    <source>
        <dbReference type="Proteomes" id="UP000245383"/>
    </source>
</evidence>
<dbReference type="OrthoDB" id="5583279at2759"/>
<keyword evidence="3" id="KW-1185">Reference proteome</keyword>
<evidence type="ECO:0000313" key="2">
    <source>
        <dbReference type="EMBL" id="PVU98190.1"/>
    </source>
</evidence>
<organism evidence="2 3">
    <name type="scientific">Smittium simulii</name>
    <dbReference type="NCBI Taxonomy" id="133385"/>
    <lineage>
        <taxon>Eukaryota</taxon>
        <taxon>Fungi</taxon>
        <taxon>Fungi incertae sedis</taxon>
        <taxon>Zoopagomycota</taxon>
        <taxon>Kickxellomycotina</taxon>
        <taxon>Harpellomycetes</taxon>
        <taxon>Harpellales</taxon>
        <taxon>Legeriomycetaceae</taxon>
        <taxon>Smittium</taxon>
    </lineage>
</organism>
<dbReference type="EMBL" id="MBFR01000002">
    <property type="protein sequence ID" value="PVU98190.1"/>
    <property type="molecule type" value="Genomic_DNA"/>
</dbReference>
<name>A0A2T9Z0S5_9FUNG</name>
<feature type="region of interest" description="Disordered" evidence="1">
    <location>
        <begin position="558"/>
        <end position="591"/>
    </location>
</feature>
<feature type="compositionally biased region" description="Polar residues" evidence="1">
    <location>
        <begin position="558"/>
        <end position="574"/>
    </location>
</feature>
<dbReference type="AlphaFoldDB" id="A0A2T9Z0S5"/>
<feature type="compositionally biased region" description="Low complexity" evidence="1">
    <location>
        <begin position="770"/>
        <end position="812"/>
    </location>
</feature>
<protein>
    <submittedName>
        <fullName evidence="2">Uncharacterized protein</fullName>
    </submittedName>
</protein>
<feature type="region of interest" description="Disordered" evidence="1">
    <location>
        <begin position="762"/>
        <end position="818"/>
    </location>
</feature>
<dbReference type="STRING" id="133385.A0A2T9Z0S5"/>
<proteinExistence type="predicted"/>
<feature type="region of interest" description="Disordered" evidence="1">
    <location>
        <begin position="1"/>
        <end position="28"/>
    </location>
</feature>
<feature type="compositionally biased region" description="Polar residues" evidence="1">
    <location>
        <begin position="1"/>
        <end position="23"/>
    </location>
</feature>